<dbReference type="InterPro" id="IPR016181">
    <property type="entry name" value="Acyl_CoA_acyltransferase"/>
</dbReference>
<dbReference type="InterPro" id="IPR000182">
    <property type="entry name" value="GNAT_dom"/>
</dbReference>
<evidence type="ECO:0000313" key="5">
    <source>
        <dbReference type="Proteomes" id="UP000190037"/>
    </source>
</evidence>
<dbReference type="EMBL" id="MWQN01000001">
    <property type="protein sequence ID" value="OPC79910.1"/>
    <property type="molecule type" value="Genomic_DNA"/>
</dbReference>
<keyword evidence="5" id="KW-1185">Reference proteome</keyword>
<dbReference type="RefSeq" id="WP_078974177.1">
    <property type="nucleotide sequence ID" value="NZ_MWQN01000001.1"/>
</dbReference>
<feature type="domain" description="N-acetyltransferase" evidence="3">
    <location>
        <begin position="4"/>
        <end position="157"/>
    </location>
</feature>
<dbReference type="PANTHER" id="PTHR43877">
    <property type="entry name" value="AMINOALKYLPHOSPHONATE N-ACETYLTRANSFERASE-RELATED-RELATED"/>
    <property type="match status" value="1"/>
</dbReference>
<evidence type="ECO:0000256" key="2">
    <source>
        <dbReference type="ARBA" id="ARBA00023315"/>
    </source>
</evidence>
<dbReference type="OrthoDB" id="9789603at2"/>
<name>A0A1T3NTA1_9ACTN</name>
<dbReference type="Pfam" id="PF00583">
    <property type="entry name" value="Acetyltransf_1"/>
    <property type="match status" value="1"/>
</dbReference>
<dbReference type="Gene3D" id="3.40.630.30">
    <property type="match status" value="1"/>
</dbReference>
<accession>A0A1T3NTA1</accession>
<dbReference type="GO" id="GO:0016747">
    <property type="term" value="F:acyltransferase activity, transferring groups other than amino-acyl groups"/>
    <property type="evidence" value="ECO:0007669"/>
    <property type="project" value="InterPro"/>
</dbReference>
<dbReference type="AlphaFoldDB" id="A0A1T3NTA1"/>
<dbReference type="SUPFAM" id="SSF55729">
    <property type="entry name" value="Acyl-CoA N-acyltransferases (Nat)"/>
    <property type="match status" value="1"/>
</dbReference>
<dbReference type="PROSITE" id="PS51186">
    <property type="entry name" value="GNAT"/>
    <property type="match status" value="1"/>
</dbReference>
<proteinExistence type="predicted"/>
<evidence type="ECO:0000313" key="4">
    <source>
        <dbReference type="EMBL" id="OPC79910.1"/>
    </source>
</evidence>
<reference evidence="4 5" key="1">
    <citation type="submission" date="2017-03" db="EMBL/GenBank/DDBJ databases">
        <title>Draft genome sequence of Streptomyces scabrisporus NF3, endophyte isolated from Amphipterygium adstringens.</title>
        <authorList>
            <person name="Vazquez M."/>
            <person name="Ceapa C.D."/>
            <person name="Rodriguez Luna D."/>
            <person name="Sanchez Esquivel S."/>
        </authorList>
    </citation>
    <scope>NUCLEOTIDE SEQUENCE [LARGE SCALE GENOMIC DNA]</scope>
    <source>
        <strain evidence="4 5">NF3</strain>
    </source>
</reference>
<organism evidence="4 5">
    <name type="scientific">Embleya scabrispora</name>
    <dbReference type="NCBI Taxonomy" id="159449"/>
    <lineage>
        <taxon>Bacteria</taxon>
        <taxon>Bacillati</taxon>
        <taxon>Actinomycetota</taxon>
        <taxon>Actinomycetes</taxon>
        <taxon>Kitasatosporales</taxon>
        <taxon>Streptomycetaceae</taxon>
        <taxon>Embleya</taxon>
    </lineage>
</organism>
<keyword evidence="1 4" id="KW-0808">Transferase</keyword>
<sequence length="157" mass="17359">MNDIQIRPANRDDLAAIVGLLMDDALGSGRESQEDMTPYLAAFDRLSADPNQELVVMTRPDPETGAPKVIGTLQLTIVPGLSQRGTTRALVEAVRIRSTERGNGLGTTLMHWTIQRARERGATLIQLTSNNTRENAHRFYRTLGFTDSHVGFKLTLQ</sequence>
<evidence type="ECO:0000259" key="3">
    <source>
        <dbReference type="PROSITE" id="PS51186"/>
    </source>
</evidence>
<comment type="caution">
    <text evidence="4">The sequence shown here is derived from an EMBL/GenBank/DDBJ whole genome shotgun (WGS) entry which is preliminary data.</text>
</comment>
<dbReference type="CDD" id="cd04301">
    <property type="entry name" value="NAT_SF"/>
    <property type="match status" value="1"/>
</dbReference>
<evidence type="ECO:0000256" key="1">
    <source>
        <dbReference type="ARBA" id="ARBA00022679"/>
    </source>
</evidence>
<gene>
    <name evidence="4" type="ORF">B4N89_02185</name>
</gene>
<dbReference type="InterPro" id="IPR050832">
    <property type="entry name" value="Bact_Acetyltransf"/>
</dbReference>
<keyword evidence="2" id="KW-0012">Acyltransferase</keyword>
<dbReference type="Proteomes" id="UP000190037">
    <property type="component" value="Unassembled WGS sequence"/>
</dbReference>
<dbReference type="STRING" id="159449.B4N89_02185"/>
<protein>
    <submittedName>
        <fullName evidence="4">GNAT family N-acetyltransferase</fullName>
    </submittedName>
</protein>